<feature type="chain" id="PRO_5020778995" evidence="1">
    <location>
        <begin position="28"/>
        <end position="261"/>
    </location>
</feature>
<dbReference type="SUPFAM" id="SSF141571">
    <property type="entry name" value="Pentapeptide repeat-like"/>
    <property type="match status" value="1"/>
</dbReference>
<dbReference type="InterPro" id="IPR001646">
    <property type="entry name" value="5peptide_repeat"/>
</dbReference>
<dbReference type="Proteomes" id="UP000291101">
    <property type="component" value="Unassembled WGS sequence"/>
</dbReference>
<dbReference type="RefSeq" id="WP_129427579.1">
    <property type="nucleotide sequence ID" value="NZ_SDWV01000014.1"/>
</dbReference>
<evidence type="ECO:0000313" key="3">
    <source>
        <dbReference type="Proteomes" id="UP000291101"/>
    </source>
</evidence>
<evidence type="ECO:0000256" key="1">
    <source>
        <dbReference type="SAM" id="SignalP"/>
    </source>
</evidence>
<feature type="signal peptide" evidence="1">
    <location>
        <begin position="1"/>
        <end position="27"/>
    </location>
</feature>
<keyword evidence="1" id="KW-0732">Signal</keyword>
<organism evidence="2 3">
    <name type="scientific">Nocardioides zhouii</name>
    <dbReference type="NCBI Taxonomy" id="1168729"/>
    <lineage>
        <taxon>Bacteria</taxon>
        <taxon>Bacillati</taxon>
        <taxon>Actinomycetota</taxon>
        <taxon>Actinomycetes</taxon>
        <taxon>Propionibacteriales</taxon>
        <taxon>Nocardioidaceae</taxon>
        <taxon>Nocardioides</taxon>
    </lineage>
</organism>
<gene>
    <name evidence="2" type="ORF">EUA94_14450</name>
</gene>
<comment type="caution">
    <text evidence="2">The sequence shown here is derived from an EMBL/GenBank/DDBJ whole genome shotgun (WGS) entry which is preliminary data.</text>
</comment>
<accession>A0A4Q2SNY2</accession>
<proteinExistence type="predicted"/>
<protein>
    <submittedName>
        <fullName evidence="2">Pentapeptide repeat-containing protein</fullName>
    </submittedName>
</protein>
<dbReference type="AlphaFoldDB" id="A0A4Q2SNY2"/>
<dbReference type="Gene3D" id="2.160.20.80">
    <property type="entry name" value="E3 ubiquitin-protein ligase SopA"/>
    <property type="match status" value="1"/>
</dbReference>
<dbReference type="Pfam" id="PF00805">
    <property type="entry name" value="Pentapeptide"/>
    <property type="match status" value="1"/>
</dbReference>
<dbReference type="EMBL" id="SDWV01000014">
    <property type="protein sequence ID" value="RYC07486.1"/>
    <property type="molecule type" value="Genomic_DNA"/>
</dbReference>
<reference evidence="2 3" key="1">
    <citation type="submission" date="2019-01" db="EMBL/GenBank/DDBJ databases">
        <title>Novel species of Nocardioides.</title>
        <authorList>
            <person name="Liu Q."/>
            <person name="X Y.-H."/>
        </authorList>
    </citation>
    <scope>NUCLEOTIDE SEQUENCE [LARGE SCALE GENOMIC DNA]</scope>
    <source>
        <strain evidence="2 3">HLT2-9</strain>
    </source>
</reference>
<dbReference type="OrthoDB" id="154708at2"/>
<sequence length="261" mass="27904">MTTPGLRSDCSSCFGLCCVLLPFSAAAGFGVDKTGGRPCLNLLDDDRCGIHTTLREDGWPGCTVFECFGAGQQVSQVTYAGVSWRDTGNLGEMGAVLSVMRQLHEMLVHLVEVEARAPDPDARAARLEIEALTAADAETLLASDVDGLLGRVGRLLADASSRVRHRWPDALDRSRDDLAGRRLAGDLRGCCLRGAMLIRADLRDARLDEADLLGADLRDADLRGVDLSTALFLTQPQVNAAVGDSATALPPGLDRPGHWPR</sequence>
<keyword evidence="3" id="KW-1185">Reference proteome</keyword>
<evidence type="ECO:0000313" key="2">
    <source>
        <dbReference type="EMBL" id="RYC07486.1"/>
    </source>
</evidence>
<name>A0A4Q2SNY2_9ACTN</name>